<evidence type="ECO:0000256" key="1">
    <source>
        <dbReference type="ARBA" id="ARBA00010701"/>
    </source>
</evidence>
<dbReference type="CDD" id="cd00519">
    <property type="entry name" value="Lipase_3"/>
    <property type="match status" value="1"/>
</dbReference>
<dbReference type="GO" id="GO:0003777">
    <property type="term" value="F:microtubule motor activity"/>
    <property type="evidence" value="ECO:0007669"/>
    <property type="project" value="InterPro"/>
</dbReference>
<evidence type="ECO:0000313" key="12">
    <source>
        <dbReference type="EMBL" id="KAG9448519.1"/>
    </source>
</evidence>
<evidence type="ECO:0000313" key="13">
    <source>
        <dbReference type="Proteomes" id="UP000825729"/>
    </source>
</evidence>
<dbReference type="GO" id="GO:0008017">
    <property type="term" value="F:microtubule binding"/>
    <property type="evidence" value="ECO:0007669"/>
    <property type="project" value="InterPro"/>
</dbReference>
<evidence type="ECO:0000256" key="2">
    <source>
        <dbReference type="ARBA" id="ARBA00010899"/>
    </source>
</evidence>
<dbReference type="FunFam" id="3.40.50.1820:FF:000065">
    <property type="entry name" value="Phospholipase A1-II 3"/>
    <property type="match status" value="1"/>
</dbReference>
<dbReference type="FunFam" id="3.40.850.10:FF:000086">
    <property type="entry name" value="kinesin-like protein KIN-14F"/>
    <property type="match status" value="1"/>
</dbReference>
<dbReference type="GO" id="GO:0016042">
    <property type="term" value="P:lipid catabolic process"/>
    <property type="evidence" value="ECO:0007669"/>
    <property type="project" value="UniProtKB-KW"/>
</dbReference>
<keyword evidence="4" id="KW-0442">Lipid degradation</keyword>
<evidence type="ECO:0000256" key="7">
    <source>
        <dbReference type="PROSITE-ProRule" id="PRU00283"/>
    </source>
</evidence>
<dbReference type="PANTHER" id="PTHR47972">
    <property type="entry name" value="KINESIN-LIKE PROTEIN KLP-3"/>
    <property type="match status" value="1"/>
</dbReference>
<dbReference type="InterPro" id="IPR027640">
    <property type="entry name" value="Kinesin-like_fam"/>
</dbReference>
<proteinExistence type="inferred from homology"/>
<dbReference type="SUPFAM" id="SSF53474">
    <property type="entry name" value="alpha/beta-Hydrolases"/>
    <property type="match status" value="1"/>
</dbReference>
<reference evidence="12 13" key="1">
    <citation type="submission" date="2021-07" db="EMBL/GenBank/DDBJ databases">
        <title>The Aristolochia fimbriata genome: insights into angiosperm evolution, floral development and chemical biosynthesis.</title>
        <authorList>
            <person name="Jiao Y."/>
        </authorList>
    </citation>
    <scope>NUCLEOTIDE SEQUENCE [LARGE SCALE GENOMIC DNA]</scope>
    <source>
        <strain evidence="12">IBCAS-2021</strain>
        <tissue evidence="12">Leaf</tissue>
    </source>
</reference>
<feature type="region of interest" description="Disordered" evidence="9">
    <location>
        <begin position="1502"/>
        <end position="1523"/>
    </location>
</feature>
<dbReference type="Gene3D" id="3.40.850.10">
    <property type="entry name" value="Kinesin motor domain"/>
    <property type="match status" value="1"/>
</dbReference>
<dbReference type="InterPro" id="IPR027417">
    <property type="entry name" value="P-loop_NTPase"/>
</dbReference>
<keyword evidence="6 7" id="KW-0505">Motor protein</keyword>
<evidence type="ECO:0000256" key="9">
    <source>
        <dbReference type="SAM" id="MobiDB-lite"/>
    </source>
</evidence>
<dbReference type="PROSITE" id="PS50021">
    <property type="entry name" value="CH"/>
    <property type="match status" value="1"/>
</dbReference>
<evidence type="ECO:0000256" key="5">
    <source>
        <dbReference type="ARBA" id="ARBA00023098"/>
    </source>
</evidence>
<dbReference type="InterPro" id="IPR001752">
    <property type="entry name" value="Kinesin_motor_dom"/>
</dbReference>
<feature type="domain" description="Calponin-homology (CH)" evidence="10">
    <location>
        <begin position="537"/>
        <end position="658"/>
    </location>
</feature>
<keyword evidence="5" id="KW-0443">Lipid metabolism</keyword>
<dbReference type="FunFam" id="1.10.418.10:FF:000067">
    <property type="entry name" value="kinesin-like protein KIN-14F"/>
    <property type="match status" value="1"/>
</dbReference>
<dbReference type="PANTHER" id="PTHR47972:SF28">
    <property type="entry name" value="KINESIN-LIKE PROTEIN KLP-3"/>
    <property type="match status" value="1"/>
</dbReference>
<dbReference type="CDD" id="cd21203">
    <property type="entry name" value="CH_AtKIN14-like"/>
    <property type="match status" value="1"/>
</dbReference>
<feature type="domain" description="Kinesin motor" evidence="11">
    <location>
        <begin position="922"/>
        <end position="1244"/>
    </location>
</feature>
<feature type="coiled-coil region" evidence="8">
    <location>
        <begin position="1251"/>
        <end position="1285"/>
    </location>
</feature>
<dbReference type="InterPro" id="IPR036872">
    <property type="entry name" value="CH_dom_sf"/>
</dbReference>
<dbReference type="InterPro" id="IPR002921">
    <property type="entry name" value="Fungal_lipase-type"/>
</dbReference>
<dbReference type="GO" id="GO:0005737">
    <property type="term" value="C:cytoplasm"/>
    <property type="evidence" value="ECO:0007669"/>
    <property type="project" value="UniProtKB-ARBA"/>
</dbReference>
<comment type="caution">
    <text evidence="12">The sequence shown here is derived from an EMBL/GenBank/DDBJ whole genome shotgun (WGS) entry which is preliminary data.</text>
</comment>
<dbReference type="InterPro" id="IPR001715">
    <property type="entry name" value="CH_dom"/>
</dbReference>
<evidence type="ECO:0000256" key="6">
    <source>
        <dbReference type="ARBA" id="ARBA00023175"/>
    </source>
</evidence>
<dbReference type="CDD" id="cd01366">
    <property type="entry name" value="KISc_C_terminal"/>
    <property type="match status" value="1"/>
</dbReference>
<comment type="similarity">
    <text evidence="2">Belongs to the TRAFAC class myosin-kinesin ATPase superfamily. Kinesin family. KIN-14 subfamily.</text>
</comment>
<dbReference type="EMBL" id="JAINDJ010000004">
    <property type="protein sequence ID" value="KAG9448519.1"/>
    <property type="molecule type" value="Genomic_DNA"/>
</dbReference>
<evidence type="ECO:0000256" key="8">
    <source>
        <dbReference type="SAM" id="Coils"/>
    </source>
</evidence>
<dbReference type="PRINTS" id="PR00380">
    <property type="entry name" value="KINESINHEAVY"/>
</dbReference>
<comment type="similarity">
    <text evidence="1">Belongs to the AB hydrolase superfamily. Lipase family.</text>
</comment>
<organism evidence="12 13">
    <name type="scientific">Aristolochia fimbriata</name>
    <name type="common">White veined hardy Dutchman's pipe vine</name>
    <dbReference type="NCBI Taxonomy" id="158543"/>
    <lineage>
        <taxon>Eukaryota</taxon>
        <taxon>Viridiplantae</taxon>
        <taxon>Streptophyta</taxon>
        <taxon>Embryophyta</taxon>
        <taxon>Tracheophyta</taxon>
        <taxon>Spermatophyta</taxon>
        <taxon>Magnoliopsida</taxon>
        <taxon>Magnoliidae</taxon>
        <taxon>Piperales</taxon>
        <taxon>Aristolochiaceae</taxon>
        <taxon>Aristolochia</taxon>
    </lineage>
</organism>
<dbReference type="GO" id="GO:0005524">
    <property type="term" value="F:ATP binding"/>
    <property type="evidence" value="ECO:0007669"/>
    <property type="project" value="UniProtKB-UniRule"/>
</dbReference>
<name>A0AAV7EIT8_ARIFI</name>
<evidence type="ECO:0000259" key="11">
    <source>
        <dbReference type="PROSITE" id="PS50067"/>
    </source>
</evidence>
<gene>
    <name evidence="12" type="ORF">H6P81_008484</name>
</gene>
<dbReference type="Pfam" id="PF00225">
    <property type="entry name" value="Kinesin"/>
    <property type="match status" value="1"/>
</dbReference>
<evidence type="ECO:0000256" key="3">
    <source>
        <dbReference type="ARBA" id="ARBA00022801"/>
    </source>
</evidence>
<feature type="region of interest" description="Disordered" evidence="9">
    <location>
        <begin position="1321"/>
        <end position="1342"/>
    </location>
</feature>
<dbReference type="GO" id="GO:0007018">
    <property type="term" value="P:microtubule-based movement"/>
    <property type="evidence" value="ECO:0007669"/>
    <property type="project" value="InterPro"/>
</dbReference>
<evidence type="ECO:0008006" key="14">
    <source>
        <dbReference type="Google" id="ProtNLM"/>
    </source>
</evidence>
<dbReference type="GO" id="GO:0015630">
    <property type="term" value="C:microtubule cytoskeleton"/>
    <property type="evidence" value="ECO:0007669"/>
    <property type="project" value="TreeGrafter"/>
</dbReference>
<dbReference type="InterPro" id="IPR029058">
    <property type="entry name" value="AB_hydrolase_fold"/>
</dbReference>
<keyword evidence="8" id="KW-0175">Coiled coil</keyword>
<feature type="binding site" evidence="7">
    <location>
        <begin position="1006"/>
        <end position="1013"/>
    </location>
    <ligand>
        <name>ATP</name>
        <dbReference type="ChEBI" id="CHEBI:30616"/>
    </ligand>
</feature>
<keyword evidence="7" id="KW-0067">ATP-binding</keyword>
<sequence>MAEEKEKEAPLADSWQLINGGGNWSGMLDPIHPLLRTELMRYGEMAQACYDAFDDDTFSKYFGTCKYQPADLFNHVDHTAETGYEVTRYLYATIHLNLFGTHKRCVTNSNWIGFVAVSSDQKSKLIGRRDILVVWRGTSTRLEWISNFTDLLSTASSEGIPCPDPRVKVHSGFLGLYTDKAHGRCQCHFCDYSARQRVVAEIRRLLTIYKDEDISITFTGHSLGGALALLSAYDIAESGLNKTSSGTKIPICVFSFSAPSVGNRRFKERVEELGVKVLRVINNRDVVPKVPGVFVNEKMPKTIRKFADKLPWSYSHVGVVLALDHKKSPFLKSTKNPVCFHSLEVLMHLLDGYQGKDRDFCLSTGRDVALINKASNFLKKEYRVPPYWRQERNKGLVKDDKGHWVQEERLLFDDYLPDIHHIRNSVAFECCVGGNVRSSFRSSLSGVDRVKALLQLEFRLHCDRFAGSVVRSWRYFVFEVGGLSEKKMPQDECSSSSFVSPCKSLRGGLKALHLAEGVHAELDINDELALRKAEEAATRRFQAVEWLRQMDQGASETLSKEPSEEEFCRALRNGLILCNILNKVNPGSVSKVVENPVIDVQVTDGAAQSAIQYFENMRNFLVAVGDMKLLTFEASDLEKGGSSSKVVDCILCLKGYHEWKQAGGIGVWKYGGIVRITSSNKGPTSFLGGDSCESVDDSLDTSALLDEQRLLEIVRYSNVVSHEASTASDALNLIFDKYGLRFLLACLSELNEVEDVPLNMIVDIVLQKVIKEFDDILVSRSKQLGLFLKHMLKIESGNISKEEFIEAISRYLCQRPAEVSAECPTNLKVCICGARLGEERLCNYQKIGGIERLHLQEEQIEELKSAVHETKLQVQFNQSKWKAEMRKLAHHIAGLETAATSYHKVLEENRVLHNQVQDLKGSIRVYCRVRPFLPGQSSSQSTVDYIGENGSIMIVNPHKQGKDSRKIFRFNKVFGANVTQEQVFVDTQPLIRSVLDGYNVCIFAYGQTGSGKTYTMSGPDLTTEETWGVNYRALNDLFEISKGRKDAISYEVTVQMIEIYNEQVRDLLVSDDIRNNSQLNGLNVPDASLVPVQCTQDVLDLMRIGHKNRAVGATALNVRSSRSHSVLTVHVYGKELVSGSILRGCLHLVDLAGSERVDKSEAVGDRLKEAQHINRSLSALGDVIAALAQKSAHIPYRNSKLTQVLQDSLGGQAKTLMFVHINPETNAIGETISTLKFAERVTTIELGAAHANKETGEVRELKEEVSSLKAALERKEAELEQLKNGHLYRIGQEMQRTRTVSPIPVQKYGFADLRARAIDEPKRAEERSCSSGRQRKSRLPLGISDKEIHPRFPMLADEKFMNSRKPRSPSPPVRRSISTDRGALLRSSKIKLDNQEELLSATKFPILPKVGINKSVAAIPVLSANENSKGLLGPQEISKQDNISDVLSRLHRAHSRKVYPEQEEEQFKQALTVRQGGIRKSKIEAKTKSKYQVPGRIQKSDGVAWPSNVDTGGKMDVTQKSNSPELENETAEMGSPLSSAVASFTTFSSANLESLPKIFKDGVGGGGGSMIFVLV</sequence>
<keyword evidence="3" id="KW-0378">Hydrolase</keyword>
<dbReference type="SMART" id="SM00033">
    <property type="entry name" value="CH"/>
    <property type="match status" value="1"/>
</dbReference>
<dbReference type="InterPro" id="IPR036961">
    <property type="entry name" value="Kinesin_motor_dom_sf"/>
</dbReference>
<protein>
    <recommendedName>
        <fullName evidence="14">Kinesin KP1</fullName>
    </recommendedName>
</protein>
<dbReference type="SUPFAM" id="SSF52540">
    <property type="entry name" value="P-loop containing nucleoside triphosphate hydrolases"/>
    <property type="match status" value="1"/>
</dbReference>
<dbReference type="GO" id="GO:0008970">
    <property type="term" value="F:phospholipase A1 activity"/>
    <property type="evidence" value="ECO:0007669"/>
    <property type="project" value="UniProtKB-ARBA"/>
</dbReference>
<accession>A0AAV7EIT8</accession>
<dbReference type="Proteomes" id="UP000825729">
    <property type="component" value="Unassembled WGS sequence"/>
</dbReference>
<dbReference type="Gene3D" id="3.40.50.1820">
    <property type="entry name" value="alpha/beta hydrolase"/>
    <property type="match status" value="1"/>
</dbReference>
<keyword evidence="13" id="KW-1185">Reference proteome</keyword>
<feature type="region of interest" description="Disordered" evidence="9">
    <location>
        <begin position="1359"/>
        <end position="1381"/>
    </location>
</feature>
<dbReference type="SMART" id="SM00129">
    <property type="entry name" value="KISc"/>
    <property type="match status" value="1"/>
</dbReference>
<dbReference type="Pfam" id="PF00307">
    <property type="entry name" value="CH"/>
    <property type="match status" value="1"/>
</dbReference>
<dbReference type="Pfam" id="PF01764">
    <property type="entry name" value="Lipase_3"/>
    <property type="match status" value="1"/>
</dbReference>
<keyword evidence="7" id="KW-0547">Nucleotide-binding</keyword>
<evidence type="ECO:0000259" key="10">
    <source>
        <dbReference type="PROSITE" id="PS50021"/>
    </source>
</evidence>
<evidence type="ECO:0000256" key="4">
    <source>
        <dbReference type="ARBA" id="ARBA00022963"/>
    </source>
</evidence>
<dbReference type="PROSITE" id="PS50067">
    <property type="entry name" value="KINESIN_MOTOR_2"/>
    <property type="match status" value="1"/>
</dbReference>
<dbReference type="Gene3D" id="1.10.418.10">
    <property type="entry name" value="Calponin-like domain"/>
    <property type="match status" value="1"/>
</dbReference>
<dbReference type="SUPFAM" id="SSF47576">
    <property type="entry name" value="Calponin-homology domain, CH-domain"/>
    <property type="match status" value="1"/>
</dbReference>